<dbReference type="EMBL" id="JAGQDD010000005">
    <property type="protein sequence ID" value="MBQ0930656.1"/>
    <property type="molecule type" value="Genomic_DNA"/>
</dbReference>
<feature type="chain" id="PRO_5038035285" evidence="3">
    <location>
        <begin position="23"/>
        <end position="376"/>
    </location>
</feature>
<dbReference type="AlphaFoldDB" id="A0A940YCM0"/>
<sequence length="376" mass="39770">MWRRREAALAALAAAWPAWSRAAEPGVSEREILIGQSAVLSGPLGLSLQMFNAGAALALADANARGGIGGRQVRLVSLDDELKPDQAQRNYRTLLQDPGVFAFFGGVGSGTIAAVTPLLRDTGVPLVGNFAVADSVRQKARGAAYFIRAGYGREAEKLVQHLSTLGVERLAVAHLDNPGGTEVLALVQQALKKRSGKDLLGAVAVGNDGSQLAQAVDTLARLDPQAVVMFLSGPPVAQLMEGLWAKGRSPSFYGMSTVAGEKVAATLGARLRGLAICQTVPYPWSGADPTARQFQQLCDAAKTPVSYTSYEGYLNALVLLEALRRCGKEPTRAGLHTVMRGFKGRVGGLDLDFSDDATGSRFVELVQVNAQGKFLR</sequence>
<reference evidence="5 6" key="1">
    <citation type="submission" date="2021-04" db="EMBL/GenBank/DDBJ databases">
        <title>The genome sequence of Ideonella sp. 3Y2.</title>
        <authorList>
            <person name="Liu Y."/>
        </authorList>
    </citation>
    <scope>NUCLEOTIDE SEQUENCE [LARGE SCALE GENOMIC DNA]</scope>
    <source>
        <strain evidence="5 6">3Y2</strain>
    </source>
</reference>
<name>A0A940YCM0_9BURK</name>
<comment type="similarity">
    <text evidence="1">Belongs to the leucine-binding protein family.</text>
</comment>
<dbReference type="Proteomes" id="UP000676246">
    <property type="component" value="Unassembled WGS sequence"/>
</dbReference>
<dbReference type="PANTHER" id="PTHR47235:SF1">
    <property type="entry name" value="BLR6548 PROTEIN"/>
    <property type="match status" value="1"/>
</dbReference>
<protein>
    <submittedName>
        <fullName evidence="5">ABC transporter substrate-binding protein</fullName>
    </submittedName>
</protein>
<evidence type="ECO:0000256" key="2">
    <source>
        <dbReference type="ARBA" id="ARBA00022729"/>
    </source>
</evidence>
<evidence type="ECO:0000256" key="1">
    <source>
        <dbReference type="ARBA" id="ARBA00010062"/>
    </source>
</evidence>
<evidence type="ECO:0000256" key="3">
    <source>
        <dbReference type="SAM" id="SignalP"/>
    </source>
</evidence>
<evidence type="ECO:0000313" key="5">
    <source>
        <dbReference type="EMBL" id="MBQ0930656.1"/>
    </source>
</evidence>
<comment type="caution">
    <text evidence="5">The sequence shown here is derived from an EMBL/GenBank/DDBJ whole genome shotgun (WGS) entry which is preliminary data.</text>
</comment>
<feature type="signal peptide" evidence="3">
    <location>
        <begin position="1"/>
        <end position="22"/>
    </location>
</feature>
<dbReference type="InterPro" id="IPR028081">
    <property type="entry name" value="Leu-bd"/>
</dbReference>
<organism evidence="5 6">
    <name type="scientific">Ideonella alba</name>
    <dbReference type="NCBI Taxonomy" id="2824118"/>
    <lineage>
        <taxon>Bacteria</taxon>
        <taxon>Pseudomonadati</taxon>
        <taxon>Pseudomonadota</taxon>
        <taxon>Betaproteobacteria</taxon>
        <taxon>Burkholderiales</taxon>
        <taxon>Sphaerotilaceae</taxon>
        <taxon>Ideonella</taxon>
    </lineage>
</organism>
<evidence type="ECO:0000259" key="4">
    <source>
        <dbReference type="Pfam" id="PF13458"/>
    </source>
</evidence>
<evidence type="ECO:0000313" key="6">
    <source>
        <dbReference type="Proteomes" id="UP000676246"/>
    </source>
</evidence>
<dbReference type="CDD" id="cd06326">
    <property type="entry name" value="PBP1_ABC_ligand_binding-like"/>
    <property type="match status" value="1"/>
</dbReference>
<feature type="domain" description="Leucine-binding protein" evidence="4">
    <location>
        <begin position="32"/>
        <end position="372"/>
    </location>
</feature>
<proteinExistence type="inferred from homology"/>
<dbReference type="Gene3D" id="3.40.50.2300">
    <property type="match status" value="2"/>
</dbReference>
<dbReference type="Pfam" id="PF13458">
    <property type="entry name" value="Peripla_BP_6"/>
    <property type="match status" value="1"/>
</dbReference>
<dbReference type="RefSeq" id="WP_210853618.1">
    <property type="nucleotide sequence ID" value="NZ_JAGQDD010000005.1"/>
</dbReference>
<accession>A0A940YCM0</accession>
<dbReference type="InterPro" id="IPR028082">
    <property type="entry name" value="Peripla_BP_I"/>
</dbReference>
<keyword evidence="6" id="KW-1185">Reference proteome</keyword>
<keyword evidence="2 3" id="KW-0732">Signal</keyword>
<dbReference type="SUPFAM" id="SSF53822">
    <property type="entry name" value="Periplasmic binding protein-like I"/>
    <property type="match status" value="1"/>
</dbReference>
<dbReference type="PANTHER" id="PTHR47235">
    <property type="entry name" value="BLR6548 PROTEIN"/>
    <property type="match status" value="1"/>
</dbReference>
<gene>
    <name evidence="5" type="ORF">KAK03_09160</name>
</gene>